<dbReference type="EMBL" id="JAUNZN010000014">
    <property type="protein sequence ID" value="KAK4812867.1"/>
    <property type="molecule type" value="Genomic_DNA"/>
</dbReference>
<reference evidence="1 2" key="1">
    <citation type="journal article" date="2023" name="J. Hered.">
        <title>Chromosome-level genome of the wood stork (Mycteria americana) provides insight into avian chromosome evolution.</title>
        <authorList>
            <person name="Flamio R. Jr."/>
            <person name="Ramstad K.M."/>
        </authorList>
    </citation>
    <scope>NUCLEOTIDE SEQUENCE [LARGE SCALE GENOMIC DNA]</scope>
    <source>
        <strain evidence="1">JAX WOST 10</strain>
    </source>
</reference>
<name>A0AAN7RQD7_MYCAM</name>
<organism evidence="1 2">
    <name type="scientific">Mycteria americana</name>
    <name type="common">Wood stork</name>
    <dbReference type="NCBI Taxonomy" id="33587"/>
    <lineage>
        <taxon>Eukaryota</taxon>
        <taxon>Metazoa</taxon>
        <taxon>Chordata</taxon>
        <taxon>Craniata</taxon>
        <taxon>Vertebrata</taxon>
        <taxon>Euteleostomi</taxon>
        <taxon>Archelosauria</taxon>
        <taxon>Archosauria</taxon>
        <taxon>Dinosauria</taxon>
        <taxon>Saurischia</taxon>
        <taxon>Theropoda</taxon>
        <taxon>Coelurosauria</taxon>
        <taxon>Aves</taxon>
        <taxon>Neognathae</taxon>
        <taxon>Neoaves</taxon>
        <taxon>Aequornithes</taxon>
        <taxon>Ciconiiformes</taxon>
        <taxon>Ciconiidae</taxon>
        <taxon>Mycteria</taxon>
    </lineage>
</organism>
<sequence>MIRGMEHLCYEDRLRELGLFSLEKRRLWGDLLVAFQGLKGAYKKDGDRLFRRGCCDRTRGNGFKLEEERFRLDVRKKFFMLRVVTWALAQALAQCPTWALAQVAQRGGRCPIPGNIQGQVRRGSEQPDRVEDVPARCRGLDWMTCKGSFQPNHSVILWLPPFPG</sequence>
<comment type="caution">
    <text evidence="1">The sequence shown here is derived from an EMBL/GenBank/DDBJ whole genome shotgun (WGS) entry which is preliminary data.</text>
</comment>
<evidence type="ECO:0000313" key="2">
    <source>
        <dbReference type="Proteomes" id="UP001333110"/>
    </source>
</evidence>
<protein>
    <submittedName>
        <fullName evidence="1">Uncharacterized protein</fullName>
    </submittedName>
</protein>
<gene>
    <name evidence="1" type="ORF">QYF61_024164</name>
</gene>
<evidence type="ECO:0000313" key="1">
    <source>
        <dbReference type="EMBL" id="KAK4812867.1"/>
    </source>
</evidence>
<proteinExistence type="predicted"/>
<keyword evidence="2" id="KW-1185">Reference proteome</keyword>
<dbReference type="Proteomes" id="UP001333110">
    <property type="component" value="Unassembled WGS sequence"/>
</dbReference>
<dbReference type="AlphaFoldDB" id="A0AAN7RQD7"/>
<accession>A0AAN7RQD7</accession>